<dbReference type="SUPFAM" id="SSF51735">
    <property type="entry name" value="NAD(P)-binding Rossmann-fold domains"/>
    <property type="match status" value="1"/>
</dbReference>
<evidence type="ECO:0000259" key="6">
    <source>
        <dbReference type="Pfam" id="PF07993"/>
    </source>
</evidence>
<evidence type="ECO:0000259" key="5">
    <source>
        <dbReference type="Pfam" id="PF03015"/>
    </source>
</evidence>
<sequence>MEAVSFNPLLVAPNKLARIVSCKPDRCSLSKKKSLTCCQGGGNAIKSTILKERSASVCANQSSALIDTGSLVMSPNGKSRAETCVKDLGAYDGHTHSSVEMDDGIGIVRFLRGKRFFITGSTGFLAKVLVEKILRTVPDVGKIFLLMKAKDKEAAMARLSSEIICSELFKSLRQSYGKSYESFMLSKLIPVVGDISKSNLGLGDELVDSIANEVDIIVNSAANTKFDERYDVAVDINTKGPYHIMSFAKRCSHLKVFLQVSTAYVNGQRQGKIMEKPFCMGDSIVRESYSAEPPTSLPQLDVEREIHLALESKKALEDRAVAQKMKELGLDRAKKFGWQDTYVFTKAMGEMLIHDMVGEVPVIIIRPSVIESTIKEPFPGWMEGNRMMDPIILSYGKGQLTGFLGDPNGVIDIVPADMVVNAALAAIARHGMVGKSGINIYQIASSVVNPLVYQDLARLIYEHYNTSPCIDSKGRPIPVPLIKLFTSMDEFSAYLRGDASQRSGLRALTSSTELSKKLEIICRRSVEQAKKLANIYEPYTFYRGRFDNSNTERLMERMSEEEKRRFGFDVGSIDWKDYIINVHIPGLRWHVMKERRTFS</sequence>
<dbReference type="AlphaFoldDB" id="A0A8B8MQR5"/>
<dbReference type="Proteomes" id="UP000827889">
    <property type="component" value="Chromosome 10"/>
</dbReference>
<accession>A0A8B8MQR5</accession>
<evidence type="ECO:0000256" key="4">
    <source>
        <dbReference type="RuleBase" id="RU363097"/>
    </source>
</evidence>
<keyword evidence="4" id="KW-0521">NADP</keyword>
<keyword evidence="4" id="KW-0560">Oxidoreductase</keyword>
<dbReference type="Gene3D" id="3.40.50.720">
    <property type="entry name" value="NAD(P)-binding Rossmann-like Domain"/>
    <property type="match status" value="1"/>
</dbReference>
<evidence type="ECO:0000256" key="2">
    <source>
        <dbReference type="ARBA" id="ARBA00022516"/>
    </source>
</evidence>
<evidence type="ECO:0000313" key="8">
    <source>
        <dbReference type="RefSeq" id="XP_030512147.2"/>
    </source>
</evidence>
<reference evidence="8" key="1">
    <citation type="submission" date="2025-08" db="UniProtKB">
        <authorList>
            <consortium name="RefSeq"/>
        </authorList>
    </citation>
    <scope>IDENTIFICATION</scope>
    <source>
        <tissue evidence="8">Leaf</tissue>
    </source>
</reference>
<dbReference type="PANTHER" id="PTHR11011">
    <property type="entry name" value="MALE STERILITY PROTEIN 2-RELATED"/>
    <property type="match status" value="1"/>
</dbReference>
<proteinExistence type="inferred from homology"/>
<comment type="catalytic activity">
    <reaction evidence="4">
        <text>a long-chain fatty acyl-CoA + 2 NADPH + 2 H(+) = a long-chain primary fatty alcohol + 2 NADP(+) + CoA</text>
        <dbReference type="Rhea" id="RHEA:52716"/>
        <dbReference type="ChEBI" id="CHEBI:15378"/>
        <dbReference type="ChEBI" id="CHEBI:57287"/>
        <dbReference type="ChEBI" id="CHEBI:57783"/>
        <dbReference type="ChEBI" id="CHEBI:58349"/>
        <dbReference type="ChEBI" id="CHEBI:77396"/>
        <dbReference type="ChEBI" id="CHEBI:83139"/>
        <dbReference type="EC" id="1.2.1.84"/>
    </reaction>
</comment>
<evidence type="ECO:0000256" key="1">
    <source>
        <dbReference type="ARBA" id="ARBA00005928"/>
    </source>
</evidence>
<dbReference type="CDD" id="cd05236">
    <property type="entry name" value="FAR-N_SDR_e"/>
    <property type="match status" value="1"/>
</dbReference>
<dbReference type="InterPro" id="IPR013120">
    <property type="entry name" value="FAR_NAD-bd"/>
</dbReference>
<keyword evidence="3 4" id="KW-0443">Lipid metabolism</keyword>
<name>A0A8B8MQR5_9MYRT</name>
<dbReference type="EC" id="1.2.1.84" evidence="4"/>
<dbReference type="GO" id="GO:0080019">
    <property type="term" value="F:alcohol-forming very long-chain fatty acyl-CoA reductase activity"/>
    <property type="evidence" value="ECO:0007669"/>
    <property type="project" value="InterPro"/>
</dbReference>
<feature type="domain" description="Thioester reductase (TE)" evidence="6">
    <location>
        <begin position="118"/>
        <end position="422"/>
    </location>
</feature>
<dbReference type="GO" id="GO:0102965">
    <property type="term" value="F:alcohol-forming long-chain fatty acyl-CoA reductase activity"/>
    <property type="evidence" value="ECO:0007669"/>
    <property type="project" value="UniProtKB-EC"/>
</dbReference>
<keyword evidence="7" id="KW-1185">Reference proteome</keyword>
<protein>
    <recommendedName>
        <fullName evidence="4">Fatty acyl-CoA reductase</fullName>
        <ecNumber evidence="4">1.2.1.84</ecNumber>
    </recommendedName>
</protein>
<dbReference type="CDD" id="cd09071">
    <property type="entry name" value="FAR_C"/>
    <property type="match status" value="1"/>
</dbReference>
<evidence type="ECO:0000256" key="3">
    <source>
        <dbReference type="ARBA" id="ARBA00023098"/>
    </source>
</evidence>
<dbReference type="RefSeq" id="XP_030512147.2">
    <property type="nucleotide sequence ID" value="XM_030656287.2"/>
</dbReference>
<organism evidence="7 8">
    <name type="scientific">Rhodamnia argentea</name>
    <dbReference type="NCBI Taxonomy" id="178133"/>
    <lineage>
        <taxon>Eukaryota</taxon>
        <taxon>Viridiplantae</taxon>
        <taxon>Streptophyta</taxon>
        <taxon>Embryophyta</taxon>
        <taxon>Tracheophyta</taxon>
        <taxon>Spermatophyta</taxon>
        <taxon>Magnoliopsida</taxon>
        <taxon>eudicotyledons</taxon>
        <taxon>Gunneridae</taxon>
        <taxon>Pentapetalae</taxon>
        <taxon>rosids</taxon>
        <taxon>malvids</taxon>
        <taxon>Myrtales</taxon>
        <taxon>Myrtaceae</taxon>
        <taxon>Myrtoideae</taxon>
        <taxon>Myrteae</taxon>
        <taxon>Australasian group</taxon>
        <taxon>Rhodamnia</taxon>
    </lineage>
</organism>
<dbReference type="InterPro" id="IPR033640">
    <property type="entry name" value="FAR_C"/>
</dbReference>
<keyword evidence="2 4" id="KW-0444">Lipid biosynthesis</keyword>
<dbReference type="Pfam" id="PF03015">
    <property type="entry name" value="Sterile"/>
    <property type="match status" value="1"/>
</dbReference>
<dbReference type="PANTHER" id="PTHR11011:SF45">
    <property type="entry name" value="FATTY ACYL-COA REDUCTASE CG8306-RELATED"/>
    <property type="match status" value="1"/>
</dbReference>
<comment type="similarity">
    <text evidence="1 4">Belongs to the fatty acyl-CoA reductase family.</text>
</comment>
<evidence type="ECO:0000313" key="7">
    <source>
        <dbReference type="Proteomes" id="UP000827889"/>
    </source>
</evidence>
<comment type="function">
    <text evidence="4">Catalyzes the reduction of fatty acyl-CoA to fatty alcohols.</text>
</comment>
<gene>
    <name evidence="8" type="primary">LOC115726428</name>
</gene>
<feature type="domain" description="Fatty acyl-CoA reductase C-terminal" evidence="5">
    <location>
        <begin position="523"/>
        <end position="594"/>
    </location>
</feature>
<dbReference type="GO" id="GO:0010345">
    <property type="term" value="P:suberin biosynthetic process"/>
    <property type="evidence" value="ECO:0007669"/>
    <property type="project" value="TreeGrafter"/>
</dbReference>
<dbReference type="GeneID" id="115726428"/>
<dbReference type="KEGG" id="rarg:115726428"/>
<dbReference type="GO" id="GO:0035336">
    <property type="term" value="P:long-chain fatty-acyl-CoA metabolic process"/>
    <property type="evidence" value="ECO:0007669"/>
    <property type="project" value="TreeGrafter"/>
</dbReference>
<dbReference type="InterPro" id="IPR026055">
    <property type="entry name" value="FAR"/>
</dbReference>
<dbReference type="InterPro" id="IPR036291">
    <property type="entry name" value="NAD(P)-bd_dom_sf"/>
</dbReference>
<dbReference type="Pfam" id="PF07993">
    <property type="entry name" value="NAD_binding_4"/>
    <property type="match status" value="1"/>
</dbReference>